<comment type="caution">
    <text evidence="2">The sequence shown here is derived from an EMBL/GenBank/DDBJ whole genome shotgun (WGS) entry which is preliminary data.</text>
</comment>
<feature type="region of interest" description="Disordered" evidence="1">
    <location>
        <begin position="77"/>
        <end position="105"/>
    </location>
</feature>
<accession>A0AA43QLP3</accession>
<feature type="compositionally biased region" description="Basic and acidic residues" evidence="1">
    <location>
        <begin position="12"/>
        <end position="26"/>
    </location>
</feature>
<evidence type="ECO:0000313" key="2">
    <source>
        <dbReference type="EMBL" id="MDI1487256.1"/>
    </source>
</evidence>
<proteinExistence type="predicted"/>
<dbReference type="AlphaFoldDB" id="A0AA43QLP3"/>
<organism evidence="2 3">
    <name type="scientific">Ramalina farinacea</name>
    <dbReference type="NCBI Taxonomy" id="258253"/>
    <lineage>
        <taxon>Eukaryota</taxon>
        <taxon>Fungi</taxon>
        <taxon>Dikarya</taxon>
        <taxon>Ascomycota</taxon>
        <taxon>Pezizomycotina</taxon>
        <taxon>Lecanoromycetes</taxon>
        <taxon>OSLEUM clade</taxon>
        <taxon>Lecanoromycetidae</taxon>
        <taxon>Lecanorales</taxon>
        <taxon>Lecanorineae</taxon>
        <taxon>Ramalinaceae</taxon>
        <taxon>Ramalina</taxon>
    </lineage>
</organism>
<feature type="compositionally biased region" description="Basic and acidic residues" evidence="1">
    <location>
        <begin position="95"/>
        <end position="105"/>
    </location>
</feature>
<name>A0AA43QLP3_9LECA</name>
<feature type="region of interest" description="Disordered" evidence="1">
    <location>
        <begin position="1"/>
        <end position="26"/>
    </location>
</feature>
<feature type="compositionally biased region" description="Basic and acidic residues" evidence="1">
    <location>
        <begin position="77"/>
        <end position="86"/>
    </location>
</feature>
<feature type="compositionally biased region" description="Acidic residues" evidence="1">
    <location>
        <begin position="1"/>
        <end position="11"/>
    </location>
</feature>
<dbReference type="Proteomes" id="UP001161017">
    <property type="component" value="Unassembled WGS sequence"/>
</dbReference>
<dbReference type="EMBL" id="JAPUFD010000005">
    <property type="protein sequence ID" value="MDI1487256.1"/>
    <property type="molecule type" value="Genomic_DNA"/>
</dbReference>
<keyword evidence="3" id="KW-1185">Reference proteome</keyword>
<evidence type="ECO:0000313" key="3">
    <source>
        <dbReference type="Proteomes" id="UP001161017"/>
    </source>
</evidence>
<evidence type="ECO:0000256" key="1">
    <source>
        <dbReference type="SAM" id="MobiDB-lite"/>
    </source>
</evidence>
<sequence>MGQTLDEEEIEPEHVDSISNGHDEDLDRIVYEGDQETEALVSFYEQQKRENEELPQPSEILKNDDEEYESLFWEVLKDKPGPEKPQHSRQALGPELDHEMDLSLT</sequence>
<protein>
    <submittedName>
        <fullName evidence="2">Uncharacterized protein</fullName>
    </submittedName>
</protein>
<reference evidence="2" key="1">
    <citation type="journal article" date="2023" name="Genome Biol. Evol.">
        <title>First Whole Genome Sequence and Flow Cytometry Genome Size Data for the Lichen-Forming Fungus Ramalina farinacea (Ascomycota).</title>
        <authorList>
            <person name="Llewellyn T."/>
            <person name="Mian S."/>
            <person name="Hill R."/>
            <person name="Leitch I.J."/>
            <person name="Gaya E."/>
        </authorList>
    </citation>
    <scope>NUCLEOTIDE SEQUENCE</scope>
    <source>
        <strain evidence="2">LIQ254RAFAR</strain>
    </source>
</reference>
<gene>
    <name evidence="2" type="ORF">OHK93_006525</name>
</gene>